<dbReference type="Proteomes" id="UP000011134">
    <property type="component" value="Unassembled WGS sequence"/>
</dbReference>
<organism evidence="1 2">
    <name type="scientific">Photobacterium marinum</name>
    <dbReference type="NCBI Taxonomy" id="1056511"/>
    <lineage>
        <taxon>Bacteria</taxon>
        <taxon>Pseudomonadati</taxon>
        <taxon>Pseudomonadota</taxon>
        <taxon>Gammaproteobacteria</taxon>
        <taxon>Vibrionales</taxon>
        <taxon>Vibrionaceae</taxon>
        <taxon>Photobacterium</taxon>
    </lineage>
</organism>
<gene>
    <name evidence="1" type="ORF">C942_00745</name>
</gene>
<protein>
    <submittedName>
        <fullName evidence="1">Uncharacterized protein</fullName>
    </submittedName>
</protein>
<dbReference type="AlphaFoldDB" id="L8JE29"/>
<reference evidence="1 2" key="1">
    <citation type="submission" date="2012-12" db="EMBL/GenBank/DDBJ databases">
        <title>Genome Assembly of Photobacterium sp. AK15.</title>
        <authorList>
            <person name="Khatri I."/>
            <person name="Vaidya B."/>
            <person name="Srinivas T.N.R."/>
            <person name="Subramanian S."/>
            <person name="Pinnaka A."/>
        </authorList>
    </citation>
    <scope>NUCLEOTIDE SEQUENCE [LARGE SCALE GENOMIC DNA]</scope>
    <source>
        <strain evidence="1 2">AK15</strain>
    </source>
</reference>
<dbReference type="PATRIC" id="fig|1056511.3.peg.2234"/>
<sequence>MDYNRNNYKQALDNYPVTTSKLTVKRIDFAVELSLLIVGISSPHHLFAAPVSENAVPSSKVSHVEEIEEENDIISWIDDTQLTIADSIHDYSSSFDHFVGKKDDEEPMNNRSYLRLKLKSRYSHRENFDPDGSVYFKLDLPHTKKNWKLIFESDPDDFDRLEDKERGISANSSNSLSGAVGGVRLQGRKWGEWKTNFDLGLKLRFPIDPFTRIEVYRTDQLSYEWTSLTKQEVFYYKSKGPGAITSFNFYHAISQAPSTILKLSLNAQYLDTDNNWEVVQQAEIFDRVNQDNLLQYSIGVSADSRPNYSVTNSWVSIGWKHRLYKKWLYLTATSEFDFQEQFNYKINPGIMLELELYFSSNARSTDRLKRSIPSL</sequence>
<name>L8JE29_9GAMM</name>
<evidence type="ECO:0000313" key="2">
    <source>
        <dbReference type="Proteomes" id="UP000011134"/>
    </source>
</evidence>
<dbReference type="EMBL" id="AMZO01000016">
    <property type="protein sequence ID" value="ELR65662.1"/>
    <property type="molecule type" value="Genomic_DNA"/>
</dbReference>
<accession>L8JE29</accession>
<proteinExistence type="predicted"/>
<evidence type="ECO:0000313" key="1">
    <source>
        <dbReference type="EMBL" id="ELR65662.1"/>
    </source>
</evidence>
<keyword evidence="2" id="KW-1185">Reference proteome</keyword>
<comment type="caution">
    <text evidence="1">The sequence shown here is derived from an EMBL/GenBank/DDBJ whole genome shotgun (WGS) entry which is preliminary data.</text>
</comment>